<dbReference type="EMBL" id="CM007901">
    <property type="protein sequence ID" value="OTG06387.1"/>
    <property type="molecule type" value="Genomic_DNA"/>
</dbReference>
<dbReference type="AlphaFoldDB" id="A0A251T5F6"/>
<keyword evidence="4" id="KW-1185">Reference proteome</keyword>
<evidence type="ECO:0000313" key="4">
    <source>
        <dbReference type="Proteomes" id="UP000215914"/>
    </source>
</evidence>
<evidence type="ECO:0000313" key="2">
    <source>
        <dbReference type="EMBL" id="KAF5779925.1"/>
    </source>
</evidence>
<feature type="region of interest" description="Disordered" evidence="1">
    <location>
        <begin position="27"/>
        <end position="71"/>
    </location>
</feature>
<gene>
    <name evidence="3" type="ORF">HannXRQ_Chr12g0384601</name>
    <name evidence="2" type="ORF">HanXRQr2_Chr12g0565181</name>
</gene>
<dbReference type="Gramene" id="mRNA:HanXRQr2_Chr12g0565181">
    <property type="protein sequence ID" value="CDS:HanXRQr2_Chr12g0565181.1"/>
    <property type="gene ID" value="HanXRQr2_Chr12g0565181"/>
</dbReference>
<sequence>MIAINRIDSVSKHTIVSKVRELPSIPIYRDSVPSQSHNSRSQPPSNRLSENRLQPPHLPPRERSPFSIFPV</sequence>
<feature type="compositionally biased region" description="Polar residues" evidence="1">
    <location>
        <begin position="32"/>
        <end position="52"/>
    </location>
</feature>
<proteinExistence type="predicted"/>
<dbReference type="Proteomes" id="UP000215914">
    <property type="component" value="Chromosome 12"/>
</dbReference>
<dbReference type="EMBL" id="MNCJ02000327">
    <property type="protein sequence ID" value="KAF5779925.1"/>
    <property type="molecule type" value="Genomic_DNA"/>
</dbReference>
<reference evidence="2" key="3">
    <citation type="submission" date="2020-06" db="EMBL/GenBank/DDBJ databases">
        <title>Helianthus annuus Genome sequencing and assembly Release 2.</title>
        <authorList>
            <person name="Gouzy J."/>
            <person name="Langlade N."/>
            <person name="Munos S."/>
        </authorList>
    </citation>
    <scope>NUCLEOTIDE SEQUENCE</scope>
    <source>
        <tissue evidence="2">Leaves</tissue>
    </source>
</reference>
<protein>
    <submittedName>
        <fullName evidence="3">Uncharacterized protein</fullName>
    </submittedName>
</protein>
<organism evidence="3 4">
    <name type="scientific">Helianthus annuus</name>
    <name type="common">Common sunflower</name>
    <dbReference type="NCBI Taxonomy" id="4232"/>
    <lineage>
        <taxon>Eukaryota</taxon>
        <taxon>Viridiplantae</taxon>
        <taxon>Streptophyta</taxon>
        <taxon>Embryophyta</taxon>
        <taxon>Tracheophyta</taxon>
        <taxon>Spermatophyta</taxon>
        <taxon>Magnoliopsida</taxon>
        <taxon>eudicotyledons</taxon>
        <taxon>Gunneridae</taxon>
        <taxon>Pentapetalae</taxon>
        <taxon>asterids</taxon>
        <taxon>campanulids</taxon>
        <taxon>Asterales</taxon>
        <taxon>Asteraceae</taxon>
        <taxon>Asteroideae</taxon>
        <taxon>Heliantheae alliance</taxon>
        <taxon>Heliantheae</taxon>
        <taxon>Helianthus</taxon>
    </lineage>
</organism>
<dbReference type="InParanoid" id="A0A251T5F6"/>
<name>A0A251T5F6_HELAN</name>
<reference evidence="3" key="2">
    <citation type="submission" date="2017-02" db="EMBL/GenBank/DDBJ databases">
        <title>Sunflower complete genome.</title>
        <authorList>
            <person name="Langlade N."/>
            <person name="Munos S."/>
        </authorList>
    </citation>
    <scope>NUCLEOTIDE SEQUENCE [LARGE SCALE GENOMIC DNA]</scope>
    <source>
        <tissue evidence="3">Leaves</tissue>
    </source>
</reference>
<reference evidence="2 4" key="1">
    <citation type="journal article" date="2017" name="Nature">
        <title>The sunflower genome provides insights into oil metabolism, flowering and Asterid evolution.</title>
        <authorList>
            <person name="Badouin H."/>
            <person name="Gouzy J."/>
            <person name="Grassa C.J."/>
            <person name="Murat F."/>
            <person name="Staton S.E."/>
            <person name="Cottret L."/>
            <person name="Lelandais-Briere C."/>
            <person name="Owens G.L."/>
            <person name="Carrere S."/>
            <person name="Mayjonade B."/>
            <person name="Legrand L."/>
            <person name="Gill N."/>
            <person name="Kane N.C."/>
            <person name="Bowers J.E."/>
            <person name="Hubner S."/>
            <person name="Bellec A."/>
            <person name="Berard A."/>
            <person name="Berges H."/>
            <person name="Blanchet N."/>
            <person name="Boniface M.C."/>
            <person name="Brunel D."/>
            <person name="Catrice O."/>
            <person name="Chaidir N."/>
            <person name="Claudel C."/>
            <person name="Donnadieu C."/>
            <person name="Faraut T."/>
            <person name="Fievet G."/>
            <person name="Helmstetter N."/>
            <person name="King M."/>
            <person name="Knapp S.J."/>
            <person name="Lai Z."/>
            <person name="Le Paslier M.C."/>
            <person name="Lippi Y."/>
            <person name="Lorenzon L."/>
            <person name="Mandel J.R."/>
            <person name="Marage G."/>
            <person name="Marchand G."/>
            <person name="Marquand E."/>
            <person name="Bret-Mestries E."/>
            <person name="Morien E."/>
            <person name="Nambeesan S."/>
            <person name="Nguyen T."/>
            <person name="Pegot-Espagnet P."/>
            <person name="Pouilly N."/>
            <person name="Raftis F."/>
            <person name="Sallet E."/>
            <person name="Schiex T."/>
            <person name="Thomas J."/>
            <person name="Vandecasteele C."/>
            <person name="Vares D."/>
            <person name="Vear F."/>
            <person name="Vautrin S."/>
            <person name="Crespi M."/>
            <person name="Mangin B."/>
            <person name="Burke J.M."/>
            <person name="Salse J."/>
            <person name="Munos S."/>
            <person name="Vincourt P."/>
            <person name="Rieseberg L.H."/>
            <person name="Langlade N.B."/>
        </authorList>
    </citation>
    <scope>NUCLEOTIDE SEQUENCE [LARGE SCALE GENOMIC DNA]</scope>
    <source>
        <strain evidence="4">cv. SF193</strain>
        <tissue evidence="2">Leaves</tissue>
    </source>
</reference>
<accession>A0A251T5F6</accession>
<evidence type="ECO:0000313" key="3">
    <source>
        <dbReference type="EMBL" id="OTG06387.1"/>
    </source>
</evidence>
<evidence type="ECO:0000256" key="1">
    <source>
        <dbReference type="SAM" id="MobiDB-lite"/>
    </source>
</evidence>